<keyword evidence="2" id="KW-0812">Transmembrane</keyword>
<dbReference type="Proteomes" id="UP001529491">
    <property type="component" value="Chromosome"/>
</dbReference>
<keyword evidence="3" id="KW-0732">Signal</keyword>
<gene>
    <name evidence="4" type="ORF">RGE70_07690</name>
</gene>
<dbReference type="EMBL" id="CP136522">
    <property type="protein sequence ID" value="WOT06632.1"/>
    <property type="molecule type" value="Genomic_DNA"/>
</dbReference>
<organism evidence="4 5">
    <name type="scientific">Shewanella youngdeokensis</name>
    <dbReference type="NCBI Taxonomy" id="2999068"/>
    <lineage>
        <taxon>Bacteria</taxon>
        <taxon>Pseudomonadati</taxon>
        <taxon>Pseudomonadota</taxon>
        <taxon>Gammaproteobacteria</taxon>
        <taxon>Alteromonadales</taxon>
        <taxon>Shewanellaceae</taxon>
        <taxon>Shewanella</taxon>
    </lineage>
</organism>
<keyword evidence="2" id="KW-0472">Membrane</keyword>
<name>A0ABZ0K280_9GAMM</name>
<feature type="compositionally biased region" description="Acidic residues" evidence="1">
    <location>
        <begin position="412"/>
        <end position="430"/>
    </location>
</feature>
<keyword evidence="5" id="KW-1185">Reference proteome</keyword>
<feature type="region of interest" description="Disordered" evidence="1">
    <location>
        <begin position="409"/>
        <end position="442"/>
    </location>
</feature>
<dbReference type="InterPro" id="IPR020010">
    <property type="entry name" value="CHP03503"/>
</dbReference>
<evidence type="ECO:0000313" key="5">
    <source>
        <dbReference type="Proteomes" id="UP001529491"/>
    </source>
</evidence>
<dbReference type="RefSeq" id="WP_310470906.1">
    <property type="nucleotide sequence ID" value="NZ_CP136522.1"/>
</dbReference>
<feature type="signal peptide" evidence="3">
    <location>
        <begin position="1"/>
        <end position="22"/>
    </location>
</feature>
<dbReference type="NCBIfam" id="TIGR03503">
    <property type="entry name" value="TIGR03503 family protein"/>
    <property type="match status" value="1"/>
</dbReference>
<evidence type="ECO:0000256" key="2">
    <source>
        <dbReference type="SAM" id="Phobius"/>
    </source>
</evidence>
<evidence type="ECO:0000256" key="3">
    <source>
        <dbReference type="SAM" id="SignalP"/>
    </source>
</evidence>
<sequence length="442" mass="49332">MIKCVTVCIAAVWLMLGHCAVAQVVLSNQATELKNRFRIDHMVDSVTLLIQRDYGSAPVIIIQPDGSKWYVDRHPEHVKWMDGLTGDMIIIDKPTPGPWQLLGKVVEGSVIDKVSKLSIDVDPFPQPIFQGERIKLTARLLGDEQKVRLRGLDYLMSWTAKFVSDNNADDENFTAGTIVVGTYRDHGEELDERPDDGVFTSELDLNQPWGGYTLHLKAGNEVLERTYSKSLRLSRRPIRVDVAEPLTTAPGEWDLKINVDDSQLVLSETHINAELTGPGGMRLPFVVSDIEQAESLFHLAKVTDYGSYRIKLTAVSTTLGGREIVLSLPEQFFNYVEPPAPAPTAEELAAKAAIKAKQEEESAKQNAIFWLITVNALIFTLGIACLLFIRKRSNLKKALAATQARIDKESQEQDEIQLDEIDLTMPEDNDNQTPDVDKTQNI</sequence>
<feature type="chain" id="PRO_5046448888" evidence="3">
    <location>
        <begin position="23"/>
        <end position="442"/>
    </location>
</feature>
<evidence type="ECO:0000256" key="1">
    <source>
        <dbReference type="SAM" id="MobiDB-lite"/>
    </source>
</evidence>
<evidence type="ECO:0000313" key="4">
    <source>
        <dbReference type="EMBL" id="WOT06632.1"/>
    </source>
</evidence>
<proteinExistence type="predicted"/>
<feature type="transmembrane region" description="Helical" evidence="2">
    <location>
        <begin position="367"/>
        <end position="389"/>
    </location>
</feature>
<protein>
    <submittedName>
        <fullName evidence="4">TIGR03503 family protein</fullName>
    </submittedName>
</protein>
<keyword evidence="2" id="KW-1133">Transmembrane helix</keyword>
<reference evidence="4 5" key="1">
    <citation type="submission" date="2023-10" db="EMBL/GenBank/DDBJ databases">
        <title>Complete genome sequence of Shewanella sp. DAU334.</title>
        <authorList>
            <person name="Lee Y.-S."/>
            <person name="Jeong H.-R."/>
            <person name="Hwang E.-J."/>
            <person name="Choi Y.-L."/>
            <person name="Kim G.-D."/>
        </authorList>
    </citation>
    <scope>NUCLEOTIDE SEQUENCE [LARGE SCALE GENOMIC DNA]</scope>
    <source>
        <strain evidence="4 5">DAU334</strain>
    </source>
</reference>
<accession>A0ABZ0K280</accession>